<evidence type="ECO:0000256" key="3">
    <source>
        <dbReference type="ARBA" id="ARBA00011209"/>
    </source>
</evidence>
<dbReference type="Proteomes" id="UP000001844">
    <property type="component" value="Chromosome"/>
</dbReference>
<accession>D5BUM3</accession>
<keyword evidence="9 11" id="KW-0030">Aminoacyl-tRNA synthetase</keyword>
<dbReference type="EC" id="6.1.1.14" evidence="11"/>
<dbReference type="Pfam" id="PF02092">
    <property type="entry name" value="tRNA_synt_2f"/>
    <property type="match status" value="1"/>
</dbReference>
<dbReference type="SMART" id="SM00836">
    <property type="entry name" value="DALR_1"/>
    <property type="match status" value="1"/>
</dbReference>
<evidence type="ECO:0000256" key="5">
    <source>
        <dbReference type="ARBA" id="ARBA00022598"/>
    </source>
</evidence>
<dbReference type="HAMAP" id="MF_00255">
    <property type="entry name" value="Gly_tRNA_synth_beta"/>
    <property type="match status" value="1"/>
</dbReference>
<protein>
    <recommendedName>
        <fullName evidence="11">Glycine--tRNA ligase beta subunit</fullName>
        <ecNumber evidence="11">6.1.1.14</ecNumber>
    </recommendedName>
    <alternativeName>
        <fullName evidence="11">Glycyl-tRNA synthetase beta subunit</fullName>
        <shortName evidence="11">GlyRS</shortName>
    </alternativeName>
</protein>
<evidence type="ECO:0000313" key="14">
    <source>
        <dbReference type="Proteomes" id="UP000001844"/>
    </source>
</evidence>
<dbReference type="STRING" id="472759.Nhal_0219"/>
<keyword evidence="5 11" id="KW-0436">Ligase</keyword>
<dbReference type="GO" id="GO:0006426">
    <property type="term" value="P:glycyl-tRNA aminoacylation"/>
    <property type="evidence" value="ECO:0007669"/>
    <property type="project" value="UniProtKB-UniRule"/>
</dbReference>
<dbReference type="GO" id="GO:0005524">
    <property type="term" value="F:ATP binding"/>
    <property type="evidence" value="ECO:0007669"/>
    <property type="project" value="UniProtKB-UniRule"/>
</dbReference>
<feature type="domain" description="DALR anticodon binding" evidence="12">
    <location>
        <begin position="586"/>
        <end position="689"/>
    </location>
</feature>
<dbReference type="PANTHER" id="PTHR30075">
    <property type="entry name" value="GLYCYL-TRNA SYNTHETASE"/>
    <property type="match status" value="1"/>
</dbReference>
<dbReference type="InterPro" id="IPR015944">
    <property type="entry name" value="Gly-tRNA-synth_bsu"/>
</dbReference>
<gene>
    <name evidence="11" type="primary">glyS</name>
    <name evidence="13" type="ordered locus">Nhal_0219</name>
</gene>
<dbReference type="NCBIfam" id="TIGR00211">
    <property type="entry name" value="glyS"/>
    <property type="match status" value="1"/>
</dbReference>
<dbReference type="GO" id="GO:0004814">
    <property type="term" value="F:arginine-tRNA ligase activity"/>
    <property type="evidence" value="ECO:0007669"/>
    <property type="project" value="InterPro"/>
</dbReference>
<evidence type="ECO:0000256" key="10">
    <source>
        <dbReference type="ARBA" id="ARBA00047937"/>
    </source>
</evidence>
<keyword evidence="7 11" id="KW-0067">ATP-binding</keyword>
<dbReference type="InterPro" id="IPR008909">
    <property type="entry name" value="DALR_anticod-bd"/>
</dbReference>
<comment type="subunit">
    <text evidence="3 11">Tetramer of two alpha and two beta subunits.</text>
</comment>
<dbReference type="EMBL" id="CP001798">
    <property type="protein sequence ID" value="ADE13423.1"/>
    <property type="molecule type" value="Genomic_DNA"/>
</dbReference>
<dbReference type="PRINTS" id="PR01045">
    <property type="entry name" value="TRNASYNTHGB"/>
</dbReference>
<evidence type="ECO:0000256" key="8">
    <source>
        <dbReference type="ARBA" id="ARBA00022917"/>
    </source>
</evidence>
<dbReference type="GO" id="GO:0006420">
    <property type="term" value="P:arginyl-tRNA aminoacylation"/>
    <property type="evidence" value="ECO:0007669"/>
    <property type="project" value="InterPro"/>
</dbReference>
<proteinExistence type="inferred from homology"/>
<dbReference type="Gene3D" id="1.10.730.10">
    <property type="entry name" value="Isoleucyl-tRNA Synthetase, Domain 1"/>
    <property type="match status" value="1"/>
</dbReference>
<dbReference type="AlphaFoldDB" id="D5BUM3"/>
<evidence type="ECO:0000256" key="4">
    <source>
        <dbReference type="ARBA" id="ARBA00022490"/>
    </source>
</evidence>
<evidence type="ECO:0000256" key="11">
    <source>
        <dbReference type="HAMAP-Rule" id="MF_00255"/>
    </source>
</evidence>
<evidence type="ECO:0000256" key="7">
    <source>
        <dbReference type="ARBA" id="ARBA00022840"/>
    </source>
</evidence>
<evidence type="ECO:0000256" key="1">
    <source>
        <dbReference type="ARBA" id="ARBA00004496"/>
    </source>
</evidence>
<evidence type="ECO:0000259" key="12">
    <source>
        <dbReference type="SMART" id="SM00836"/>
    </source>
</evidence>
<dbReference type="KEGG" id="nhl:Nhal_0219"/>
<comment type="similarity">
    <text evidence="2 11">Belongs to the class-II aminoacyl-tRNA synthetase family.</text>
</comment>
<dbReference type="HOGENOM" id="CLU_007220_2_2_6"/>
<dbReference type="SUPFAM" id="SSF47323">
    <property type="entry name" value="Anticodon-binding domain of a subclass of class I aminoacyl-tRNA synthetases"/>
    <property type="match status" value="1"/>
</dbReference>
<keyword evidence="8 11" id="KW-0648">Protein biosynthesis</keyword>
<keyword evidence="14" id="KW-1185">Reference proteome</keyword>
<dbReference type="RefSeq" id="WP_013031319.1">
    <property type="nucleotide sequence ID" value="NC_013960.1"/>
</dbReference>
<dbReference type="GO" id="GO:0005829">
    <property type="term" value="C:cytosol"/>
    <property type="evidence" value="ECO:0007669"/>
    <property type="project" value="TreeGrafter"/>
</dbReference>
<sequence length="691" mass="77039">MLETRDLLIEIGTEELPPKALRKLSESLTQELSQRLQAAGLAYGSLKGYGAPRRLAVWVQELTASQPDRVLERRGPALTAAFDDEGRATAAAQGFARSCGVPVDELESLESEKGAWLVHRQRRQGAPTRELLPDILAQSLQALPIPKRMRWNDLSVEFIRPVHWLVLLFGDEAIPAELLGVQADRETRGHRFHHPAPLYLAEPAAYGPLLETEGKVLADFSVRREAIYAQVVEAAKKVGGEALVEDALLDEVTGLVEWPVALAGRFEPDFLQLPEEVLIATMQDHQKYFPVRDGQGHLLPYFITVSNIESEQPEAVVEGNERVIRPRLADAAFFYATDRKESLASRCGKLKKITFQEKLGSVFERTERLAQLARSIAISIGGNGDWAERAGLLSKCDLVTEMVTEFPELQGIMGRYYALRDDEPAEVAEALREQYLPRFAGDKLPGTPTGQALSLADRLDTLVGLFGIGEPPSGDRDPYGLRRAALGVLRIIIEAELGLDLRLLLERGCQAYGGRLTESNTAAQVHDYLLERLRGYYLEAGFRPDEIEAVLVLKPGRPWDFDRRLKGVASFRELPEAESLSAANKRIRNILRKSKEKIPPQVEPGLLQDPAEQALATQMYDLEREVSPLLERQDYQAALRALASLRGAVDRFFDEVMVMVEDPALRANRLALLERLQTLFLQVADISRLQS</sequence>
<dbReference type="SUPFAM" id="SSF109604">
    <property type="entry name" value="HD-domain/PDEase-like"/>
    <property type="match status" value="1"/>
</dbReference>
<organism evidence="13 14">
    <name type="scientific">Nitrosococcus halophilus (strain Nc4)</name>
    <dbReference type="NCBI Taxonomy" id="472759"/>
    <lineage>
        <taxon>Bacteria</taxon>
        <taxon>Pseudomonadati</taxon>
        <taxon>Pseudomonadota</taxon>
        <taxon>Gammaproteobacteria</taxon>
        <taxon>Chromatiales</taxon>
        <taxon>Chromatiaceae</taxon>
        <taxon>Nitrosococcus</taxon>
    </lineage>
</organism>
<name>D5BUM3_NITHN</name>
<evidence type="ECO:0000256" key="9">
    <source>
        <dbReference type="ARBA" id="ARBA00023146"/>
    </source>
</evidence>
<dbReference type="PROSITE" id="PS50861">
    <property type="entry name" value="AA_TRNA_LIGASE_II_GLYAB"/>
    <property type="match status" value="1"/>
</dbReference>
<evidence type="ECO:0000313" key="13">
    <source>
        <dbReference type="EMBL" id="ADE13423.1"/>
    </source>
</evidence>
<evidence type="ECO:0000256" key="2">
    <source>
        <dbReference type="ARBA" id="ARBA00008226"/>
    </source>
</evidence>
<keyword evidence="6 11" id="KW-0547">Nucleotide-binding</keyword>
<dbReference type="GO" id="GO:0004820">
    <property type="term" value="F:glycine-tRNA ligase activity"/>
    <property type="evidence" value="ECO:0007669"/>
    <property type="project" value="UniProtKB-UniRule"/>
</dbReference>
<evidence type="ECO:0000256" key="6">
    <source>
        <dbReference type="ARBA" id="ARBA00022741"/>
    </source>
</evidence>
<dbReference type="Pfam" id="PF05746">
    <property type="entry name" value="DALR_1"/>
    <property type="match status" value="1"/>
</dbReference>
<dbReference type="PANTHER" id="PTHR30075:SF2">
    <property type="entry name" value="GLYCINE--TRNA LIGASE, CHLOROPLASTIC_MITOCHONDRIAL 2"/>
    <property type="match status" value="1"/>
</dbReference>
<dbReference type="InterPro" id="IPR009080">
    <property type="entry name" value="tRNAsynth_Ia_anticodon-bd"/>
</dbReference>
<reference evidence="14" key="1">
    <citation type="submission" date="2010-04" db="EMBL/GenBank/DDBJ databases">
        <title>Complete genome sequence of Nitrosococcus halophilus Nc4, a salt-adapted, aerobic obligate ammonia-oxidizing sulfur purple bacterium.</title>
        <authorList>
            <consortium name="US DOE Joint Genome Institute"/>
            <person name="Campbell M.A."/>
            <person name="Malfatti S.A."/>
            <person name="Chain P.S.G."/>
            <person name="Heidelberg J.F."/>
            <person name="Ward B.B."/>
            <person name="Klotz M.G."/>
        </authorList>
    </citation>
    <scope>NUCLEOTIDE SEQUENCE [LARGE SCALE GENOMIC DNA]</scope>
    <source>
        <strain evidence="14">Nc4</strain>
    </source>
</reference>
<comment type="subcellular location">
    <subcellularLocation>
        <location evidence="1 11">Cytoplasm</location>
    </subcellularLocation>
</comment>
<dbReference type="InterPro" id="IPR006194">
    <property type="entry name" value="Gly-tRNA-synth_heterodimer"/>
</dbReference>
<comment type="catalytic activity">
    <reaction evidence="10 11">
        <text>tRNA(Gly) + glycine + ATP = glycyl-tRNA(Gly) + AMP + diphosphate</text>
        <dbReference type="Rhea" id="RHEA:16013"/>
        <dbReference type="Rhea" id="RHEA-COMP:9664"/>
        <dbReference type="Rhea" id="RHEA-COMP:9683"/>
        <dbReference type="ChEBI" id="CHEBI:30616"/>
        <dbReference type="ChEBI" id="CHEBI:33019"/>
        <dbReference type="ChEBI" id="CHEBI:57305"/>
        <dbReference type="ChEBI" id="CHEBI:78442"/>
        <dbReference type="ChEBI" id="CHEBI:78522"/>
        <dbReference type="ChEBI" id="CHEBI:456215"/>
        <dbReference type="EC" id="6.1.1.14"/>
    </reaction>
</comment>
<dbReference type="eggNOG" id="COG0751">
    <property type="taxonomic scope" value="Bacteria"/>
</dbReference>
<keyword evidence="4 11" id="KW-0963">Cytoplasm</keyword>
<dbReference type="OrthoDB" id="9775440at2"/>